<dbReference type="GeneID" id="14550548"/>
<reference evidence="4 5" key="1">
    <citation type="submission" date="2015-12" db="EMBL/GenBank/DDBJ databases">
        <title>A stable core within a dynamic pangenome in Sulfolobus acidocaldarius.</title>
        <authorList>
            <person name="Anderson R."/>
            <person name="Kouris A."/>
            <person name="Seward C."/>
            <person name="Campbell K."/>
            <person name="Whitaker R."/>
        </authorList>
    </citation>
    <scope>NUCLEOTIDE SEQUENCE [LARGE SCALE GENOMIC DNA]</scope>
    <source>
        <strain evidence="2 5">GG12-C01-09</strain>
        <strain evidence="3 4">NG05B_CO5_07</strain>
    </source>
</reference>
<feature type="transmembrane region" description="Helical" evidence="1">
    <location>
        <begin position="95"/>
        <end position="111"/>
    </location>
</feature>
<protein>
    <submittedName>
        <fullName evidence="3">Uncharacterized protein</fullName>
    </submittedName>
</protein>
<dbReference type="Proteomes" id="UP000065473">
    <property type="component" value="Chromosome"/>
</dbReference>
<feature type="transmembrane region" description="Helical" evidence="1">
    <location>
        <begin position="163"/>
        <end position="184"/>
    </location>
</feature>
<dbReference type="PaxDb" id="1435377-SUSAZ_00070"/>
<evidence type="ECO:0000256" key="1">
    <source>
        <dbReference type="SAM" id="Phobius"/>
    </source>
</evidence>
<evidence type="ECO:0000313" key="2">
    <source>
        <dbReference type="EMBL" id="ALU29574.1"/>
    </source>
</evidence>
<dbReference type="Proteomes" id="UP000060043">
    <property type="component" value="Chromosome"/>
</dbReference>
<feature type="transmembrane region" description="Helical" evidence="1">
    <location>
        <begin position="7"/>
        <end position="29"/>
    </location>
</feature>
<dbReference type="EMBL" id="CP013695">
    <property type="protein sequence ID" value="ALU32304.1"/>
    <property type="molecule type" value="Genomic_DNA"/>
</dbReference>
<dbReference type="OrthoDB" id="34468at2157"/>
<sequence>MMHIDNYLLEAIIIFIISLASNALPFLGAPYTLIATYFIIKNGINIENFVIAIVISGLGAALAKTLTYALGFVLRKPLRRNKNIDILSKFSRSRYFKILLFILSVIPLLPFDDYLFIGGGVAKVSILNMLKVSILGKLTKSAVEIPLEVFGIIKISDVLNVGALTLTLIFSIAFIVLGVVLFLIDWETLYLKAKQKYHWINF</sequence>
<gene>
    <name evidence="2" type="ORF">ATY89_06180</name>
    <name evidence="3" type="ORF">ATZ20_09205</name>
</gene>
<proteinExistence type="predicted"/>
<evidence type="ECO:0000313" key="5">
    <source>
        <dbReference type="Proteomes" id="UP000065473"/>
    </source>
</evidence>
<dbReference type="RefSeq" id="WP_011276945.1">
    <property type="nucleotide sequence ID" value="NZ_BHWZ01000001.1"/>
</dbReference>
<keyword evidence="1" id="KW-0472">Membrane</keyword>
<keyword evidence="1" id="KW-0812">Transmembrane</keyword>
<evidence type="ECO:0000313" key="3">
    <source>
        <dbReference type="EMBL" id="ALU32304.1"/>
    </source>
</evidence>
<dbReference type="STRING" id="1435377.SUSAZ_00070"/>
<evidence type="ECO:0000313" key="4">
    <source>
        <dbReference type="Proteomes" id="UP000060043"/>
    </source>
</evidence>
<dbReference type="AlphaFoldDB" id="A0A0U3HBG1"/>
<organism evidence="3 4">
    <name type="scientific">Sulfolobus acidocaldarius</name>
    <dbReference type="NCBI Taxonomy" id="2285"/>
    <lineage>
        <taxon>Archaea</taxon>
        <taxon>Thermoproteota</taxon>
        <taxon>Thermoprotei</taxon>
        <taxon>Sulfolobales</taxon>
        <taxon>Sulfolobaceae</taxon>
        <taxon>Sulfolobus</taxon>
    </lineage>
</organism>
<accession>A0A0U3HBG1</accession>
<dbReference type="OMA" id="LFKIDWE"/>
<keyword evidence="1" id="KW-1133">Transmembrane helix</keyword>
<name>A0A0U3HBG1_9CREN</name>
<feature type="transmembrane region" description="Helical" evidence="1">
    <location>
        <begin position="49"/>
        <end position="74"/>
    </location>
</feature>
<dbReference type="EMBL" id="CP013694">
    <property type="protein sequence ID" value="ALU29574.1"/>
    <property type="molecule type" value="Genomic_DNA"/>
</dbReference>